<dbReference type="SMART" id="SM00398">
    <property type="entry name" value="HMG"/>
    <property type="match status" value="1"/>
</dbReference>
<feature type="non-terminal residue" evidence="5">
    <location>
        <position position="1"/>
    </location>
</feature>
<dbReference type="Proteomes" id="UP000807469">
    <property type="component" value="Unassembled WGS sequence"/>
</dbReference>
<dbReference type="InterPro" id="IPR009071">
    <property type="entry name" value="HMG_box_dom"/>
</dbReference>
<keyword evidence="3" id="KW-0539">Nucleus</keyword>
<dbReference type="SUPFAM" id="SSF47095">
    <property type="entry name" value="HMG-box"/>
    <property type="match status" value="1"/>
</dbReference>
<reference evidence="5" key="1">
    <citation type="submission" date="2020-11" db="EMBL/GenBank/DDBJ databases">
        <authorList>
            <consortium name="DOE Joint Genome Institute"/>
            <person name="Ahrendt S."/>
            <person name="Riley R."/>
            <person name="Andreopoulos W."/>
            <person name="Labutti K."/>
            <person name="Pangilinan J."/>
            <person name="Ruiz-Duenas F.J."/>
            <person name="Barrasa J.M."/>
            <person name="Sanchez-Garcia M."/>
            <person name="Camarero S."/>
            <person name="Miyauchi S."/>
            <person name="Serrano A."/>
            <person name="Linde D."/>
            <person name="Babiker R."/>
            <person name="Drula E."/>
            <person name="Ayuso-Fernandez I."/>
            <person name="Pacheco R."/>
            <person name="Padilla G."/>
            <person name="Ferreira P."/>
            <person name="Barriuso J."/>
            <person name="Kellner H."/>
            <person name="Castanera R."/>
            <person name="Alfaro M."/>
            <person name="Ramirez L."/>
            <person name="Pisabarro A.G."/>
            <person name="Kuo A."/>
            <person name="Tritt A."/>
            <person name="Lipzen A."/>
            <person name="He G."/>
            <person name="Yan M."/>
            <person name="Ng V."/>
            <person name="Cullen D."/>
            <person name="Martin F."/>
            <person name="Rosso M.-N."/>
            <person name="Henrissat B."/>
            <person name="Hibbett D."/>
            <person name="Martinez A.T."/>
            <person name="Grigoriev I.V."/>
        </authorList>
    </citation>
    <scope>NUCLEOTIDE SEQUENCE</scope>
    <source>
        <strain evidence="5">CIRM-BRFM 674</strain>
    </source>
</reference>
<feature type="DNA-binding region" description="HMG box" evidence="3">
    <location>
        <begin position="5"/>
        <end position="72"/>
    </location>
</feature>
<evidence type="ECO:0000313" key="6">
    <source>
        <dbReference type="Proteomes" id="UP000807469"/>
    </source>
</evidence>
<keyword evidence="6" id="KW-1185">Reference proteome</keyword>
<organism evidence="5 6">
    <name type="scientific">Pholiota conissans</name>
    <dbReference type="NCBI Taxonomy" id="109636"/>
    <lineage>
        <taxon>Eukaryota</taxon>
        <taxon>Fungi</taxon>
        <taxon>Dikarya</taxon>
        <taxon>Basidiomycota</taxon>
        <taxon>Agaricomycotina</taxon>
        <taxon>Agaricomycetes</taxon>
        <taxon>Agaricomycetidae</taxon>
        <taxon>Agaricales</taxon>
        <taxon>Agaricineae</taxon>
        <taxon>Strophariaceae</taxon>
        <taxon>Pholiota</taxon>
    </lineage>
</organism>
<evidence type="ECO:0000256" key="3">
    <source>
        <dbReference type="PROSITE-ProRule" id="PRU00267"/>
    </source>
</evidence>
<evidence type="ECO:0000313" key="5">
    <source>
        <dbReference type="EMBL" id="KAF9476161.1"/>
    </source>
</evidence>
<feature type="non-terminal residue" evidence="5">
    <location>
        <position position="75"/>
    </location>
</feature>
<dbReference type="InterPro" id="IPR050140">
    <property type="entry name" value="SRY-related_HMG-box_TF-like"/>
</dbReference>
<dbReference type="GO" id="GO:0000978">
    <property type="term" value="F:RNA polymerase II cis-regulatory region sequence-specific DNA binding"/>
    <property type="evidence" value="ECO:0007669"/>
    <property type="project" value="TreeGrafter"/>
</dbReference>
<gene>
    <name evidence="5" type="ORF">BDN70DRAFT_769792</name>
</gene>
<accession>A0A9P5YYE4</accession>
<keyword evidence="1 3" id="KW-0238">DNA-binding</keyword>
<dbReference type="Pfam" id="PF00505">
    <property type="entry name" value="HMG_box"/>
    <property type="match status" value="1"/>
</dbReference>
<dbReference type="PROSITE" id="PS50118">
    <property type="entry name" value="HMG_BOX_2"/>
    <property type="match status" value="1"/>
</dbReference>
<proteinExistence type="predicted"/>
<dbReference type="GO" id="GO:0000122">
    <property type="term" value="P:negative regulation of transcription by RNA polymerase II"/>
    <property type="evidence" value="ECO:0007669"/>
    <property type="project" value="TreeGrafter"/>
</dbReference>
<keyword evidence="2" id="KW-0804">Transcription</keyword>
<dbReference type="EMBL" id="MU155304">
    <property type="protein sequence ID" value="KAF9476161.1"/>
    <property type="molecule type" value="Genomic_DNA"/>
</dbReference>
<name>A0A9P5YYE4_9AGAR</name>
<dbReference type="AlphaFoldDB" id="A0A9P5YYE4"/>
<dbReference type="GO" id="GO:0030154">
    <property type="term" value="P:cell differentiation"/>
    <property type="evidence" value="ECO:0007669"/>
    <property type="project" value="TreeGrafter"/>
</dbReference>
<dbReference type="OrthoDB" id="6247875at2759"/>
<evidence type="ECO:0000259" key="4">
    <source>
        <dbReference type="PROSITE" id="PS50118"/>
    </source>
</evidence>
<dbReference type="InterPro" id="IPR036910">
    <property type="entry name" value="HMG_box_dom_sf"/>
</dbReference>
<evidence type="ECO:0000256" key="2">
    <source>
        <dbReference type="ARBA" id="ARBA00023163"/>
    </source>
</evidence>
<sequence>EPGYVPRPRNAFIVFRSHYIQESRASGEVQQNELSKAAGRAWRSMTDDEQRVFKEIADQEHAEHKIAHPNYQYVP</sequence>
<dbReference type="Gene3D" id="1.10.30.10">
    <property type="entry name" value="High mobility group box domain"/>
    <property type="match status" value="1"/>
</dbReference>
<dbReference type="PANTHER" id="PTHR10270:SF161">
    <property type="entry name" value="SEX-DETERMINING REGION Y PROTEIN"/>
    <property type="match status" value="1"/>
</dbReference>
<dbReference type="CDD" id="cd01389">
    <property type="entry name" value="HMG-box_ROX1-like"/>
    <property type="match status" value="1"/>
</dbReference>
<feature type="domain" description="HMG box" evidence="4">
    <location>
        <begin position="5"/>
        <end position="72"/>
    </location>
</feature>
<dbReference type="PANTHER" id="PTHR10270">
    <property type="entry name" value="SOX TRANSCRIPTION FACTOR"/>
    <property type="match status" value="1"/>
</dbReference>
<comment type="caution">
    <text evidence="5">The sequence shown here is derived from an EMBL/GenBank/DDBJ whole genome shotgun (WGS) entry which is preliminary data.</text>
</comment>
<evidence type="ECO:0000256" key="1">
    <source>
        <dbReference type="ARBA" id="ARBA00023125"/>
    </source>
</evidence>
<protein>
    <submittedName>
        <fullName evidence="5">HMG-box</fullName>
    </submittedName>
</protein>
<dbReference type="GO" id="GO:0005634">
    <property type="term" value="C:nucleus"/>
    <property type="evidence" value="ECO:0007669"/>
    <property type="project" value="UniProtKB-UniRule"/>
</dbReference>
<dbReference type="GO" id="GO:0001228">
    <property type="term" value="F:DNA-binding transcription activator activity, RNA polymerase II-specific"/>
    <property type="evidence" value="ECO:0007669"/>
    <property type="project" value="TreeGrafter"/>
</dbReference>